<dbReference type="Pfam" id="PF00160">
    <property type="entry name" value="Pro_isomerase"/>
    <property type="match status" value="2"/>
</dbReference>
<dbReference type="PANTHER" id="PTHR45625:SF4">
    <property type="entry name" value="PEPTIDYLPROLYL ISOMERASE DOMAIN AND WD REPEAT-CONTAINING PROTEIN 1"/>
    <property type="match status" value="1"/>
</dbReference>
<feature type="region of interest" description="Disordered" evidence="5">
    <location>
        <begin position="24"/>
        <end position="46"/>
    </location>
</feature>
<evidence type="ECO:0000256" key="2">
    <source>
        <dbReference type="ARBA" id="ARBA00013194"/>
    </source>
</evidence>
<feature type="compositionally biased region" description="Low complexity" evidence="5">
    <location>
        <begin position="66"/>
        <end position="98"/>
    </location>
</feature>
<evidence type="ECO:0000256" key="1">
    <source>
        <dbReference type="ARBA" id="ARBA00002388"/>
    </source>
</evidence>
<organism evidence="8 9">
    <name type="scientific">Anaerotruncus colihominis</name>
    <dbReference type="NCBI Taxonomy" id="169435"/>
    <lineage>
        <taxon>Bacteria</taxon>
        <taxon>Bacillati</taxon>
        <taxon>Bacillota</taxon>
        <taxon>Clostridia</taxon>
        <taxon>Eubacteriales</taxon>
        <taxon>Oscillospiraceae</taxon>
        <taxon>Anaerotruncus</taxon>
    </lineage>
</organism>
<keyword evidence="3" id="KW-0697">Rotamase</keyword>
<accession>A0A174LVF9</accession>
<keyword evidence="6" id="KW-0732">Signal</keyword>
<dbReference type="RefSeq" id="WP_338078146.1">
    <property type="nucleotide sequence ID" value="NZ_CABIWA010000001.1"/>
</dbReference>
<dbReference type="InterPro" id="IPR002130">
    <property type="entry name" value="Cyclophilin-type_PPIase_dom"/>
</dbReference>
<evidence type="ECO:0000256" key="3">
    <source>
        <dbReference type="ARBA" id="ARBA00023110"/>
    </source>
</evidence>
<feature type="chain" id="PRO_5008027289" description="peptidylprolyl isomerase" evidence="6">
    <location>
        <begin position="23"/>
        <end position="345"/>
    </location>
</feature>
<dbReference type="InterPro" id="IPR029000">
    <property type="entry name" value="Cyclophilin-like_dom_sf"/>
</dbReference>
<dbReference type="PANTHER" id="PTHR45625">
    <property type="entry name" value="PEPTIDYL-PROLYL CIS-TRANS ISOMERASE-RELATED"/>
    <property type="match status" value="1"/>
</dbReference>
<proteinExistence type="predicted"/>
<sequence>MKRLIAMLLASAVAMGLGACGASDGASSSAPSGTSSSAAQSAASSGASSAANEKLAQIIKITITEPAGSGEQSSSAAQTSSGAASSQPAAAAAETGESLSIDPLPPADEIAARMEAMQNGTGEYANCPIAEIETNAGVIKIRLFPDAAPKAVENFVTHAKEGYYDGLTFHRVINDFMIQGGDPTGTGMGGESIWGAPFEDEFSDYAYNFRGALSMANAGANTNGSQFFIVQAKTASGLEGNEQQYLLSAYMNRIVEVGQKQIDAMVASGAGDEEIQARISELNTQIQEIADAGVPDDFAASMQPVLDAYKELGGTPHLDRVHTVFGFVFEGMDVVDQIAADYATE</sequence>
<evidence type="ECO:0000256" key="4">
    <source>
        <dbReference type="ARBA" id="ARBA00023235"/>
    </source>
</evidence>
<dbReference type="InterPro" id="IPR044666">
    <property type="entry name" value="Cyclophilin_A-like"/>
</dbReference>
<name>A0A174LVF9_9FIRM</name>
<dbReference type="PROSITE" id="PS50072">
    <property type="entry name" value="CSA_PPIASE_2"/>
    <property type="match status" value="1"/>
</dbReference>
<dbReference type="Gene3D" id="2.40.100.10">
    <property type="entry name" value="Cyclophilin-like"/>
    <property type="match status" value="2"/>
</dbReference>
<dbReference type="EC" id="5.2.1.8" evidence="2"/>
<evidence type="ECO:0000256" key="5">
    <source>
        <dbReference type="SAM" id="MobiDB-lite"/>
    </source>
</evidence>
<evidence type="ECO:0000313" key="8">
    <source>
        <dbReference type="EMBL" id="CUP28162.1"/>
    </source>
</evidence>
<dbReference type="GO" id="GO:0006457">
    <property type="term" value="P:protein folding"/>
    <property type="evidence" value="ECO:0007669"/>
    <property type="project" value="InterPro"/>
</dbReference>
<comment type="function">
    <text evidence="1">PPIases accelerate the folding of proteins. It catalyzes the cis-trans isomerization of proline imidic peptide bonds in oligopeptides.</text>
</comment>
<dbReference type="GO" id="GO:0003755">
    <property type="term" value="F:peptidyl-prolyl cis-trans isomerase activity"/>
    <property type="evidence" value="ECO:0007669"/>
    <property type="project" value="UniProtKB-KW"/>
</dbReference>
<dbReference type="Proteomes" id="UP000095765">
    <property type="component" value="Unassembled WGS sequence"/>
</dbReference>
<protein>
    <recommendedName>
        <fullName evidence="2">peptidylprolyl isomerase</fullName>
        <ecNumber evidence="2">5.2.1.8</ecNumber>
    </recommendedName>
</protein>
<dbReference type="InterPro" id="IPR020892">
    <property type="entry name" value="Cyclophilin-type_PPIase_CS"/>
</dbReference>
<dbReference type="PRINTS" id="PR00153">
    <property type="entry name" value="CSAPPISMRASE"/>
</dbReference>
<dbReference type="EMBL" id="CZBE01000002">
    <property type="protein sequence ID" value="CUP28162.1"/>
    <property type="molecule type" value="Genomic_DNA"/>
</dbReference>
<dbReference type="SUPFAM" id="SSF50891">
    <property type="entry name" value="Cyclophilin-like"/>
    <property type="match status" value="1"/>
</dbReference>
<dbReference type="AlphaFoldDB" id="A0A174LVF9"/>
<evidence type="ECO:0000259" key="7">
    <source>
        <dbReference type="PROSITE" id="PS50072"/>
    </source>
</evidence>
<feature type="signal peptide" evidence="6">
    <location>
        <begin position="1"/>
        <end position="22"/>
    </location>
</feature>
<feature type="region of interest" description="Disordered" evidence="5">
    <location>
        <begin position="66"/>
        <end position="105"/>
    </location>
</feature>
<feature type="domain" description="PPIase cyclophilin-type" evidence="7">
    <location>
        <begin position="133"/>
        <end position="345"/>
    </location>
</feature>
<gene>
    <name evidence="8" type="ORF">ERS852551_00292</name>
</gene>
<dbReference type="PROSITE" id="PS00170">
    <property type="entry name" value="CSA_PPIASE_1"/>
    <property type="match status" value="1"/>
</dbReference>
<dbReference type="PROSITE" id="PS51257">
    <property type="entry name" value="PROKAR_LIPOPROTEIN"/>
    <property type="match status" value="1"/>
</dbReference>
<reference evidence="8 9" key="1">
    <citation type="submission" date="2015-09" db="EMBL/GenBank/DDBJ databases">
        <authorList>
            <consortium name="Pathogen Informatics"/>
        </authorList>
    </citation>
    <scope>NUCLEOTIDE SEQUENCE [LARGE SCALE GENOMIC DNA]</scope>
    <source>
        <strain evidence="8 9">2789STDY5834939</strain>
    </source>
</reference>
<evidence type="ECO:0000313" key="9">
    <source>
        <dbReference type="Proteomes" id="UP000095765"/>
    </source>
</evidence>
<keyword evidence="4 8" id="KW-0413">Isomerase</keyword>
<evidence type="ECO:0000256" key="6">
    <source>
        <dbReference type="SAM" id="SignalP"/>
    </source>
</evidence>